<feature type="domain" description="MBD" evidence="7">
    <location>
        <begin position="95"/>
        <end position="168"/>
    </location>
</feature>
<feature type="domain" description="MBD" evidence="7">
    <location>
        <begin position="442"/>
        <end position="519"/>
    </location>
</feature>
<feature type="region of interest" description="Disordered" evidence="6">
    <location>
        <begin position="322"/>
        <end position="367"/>
    </location>
</feature>
<evidence type="ECO:0000256" key="2">
    <source>
        <dbReference type="ARBA" id="ARBA00023015"/>
    </source>
</evidence>
<keyword evidence="4" id="KW-0804">Transcription</keyword>
<evidence type="ECO:0000256" key="5">
    <source>
        <dbReference type="ARBA" id="ARBA00023242"/>
    </source>
</evidence>
<keyword evidence="5" id="KW-0539">Nucleus</keyword>
<dbReference type="Proteomes" id="UP000585474">
    <property type="component" value="Unassembled WGS sequence"/>
</dbReference>
<dbReference type="GO" id="GO:0005634">
    <property type="term" value="C:nucleus"/>
    <property type="evidence" value="ECO:0007669"/>
    <property type="project" value="UniProtKB-SubCell"/>
</dbReference>
<dbReference type="InterPro" id="IPR016177">
    <property type="entry name" value="DNA-bd_dom_sf"/>
</dbReference>
<feature type="compositionally biased region" description="Basic and acidic residues" evidence="6">
    <location>
        <begin position="657"/>
        <end position="667"/>
    </location>
</feature>
<accession>A0A7J0FF57</accession>
<evidence type="ECO:0000256" key="4">
    <source>
        <dbReference type="ARBA" id="ARBA00023163"/>
    </source>
</evidence>
<feature type="domain" description="MBD" evidence="7">
    <location>
        <begin position="564"/>
        <end position="631"/>
    </location>
</feature>
<keyword evidence="9" id="KW-1185">Reference proteome</keyword>
<dbReference type="Gene3D" id="3.30.890.10">
    <property type="entry name" value="Methyl-cpg-binding Protein 2, Chain A"/>
    <property type="match status" value="3"/>
</dbReference>
<reference evidence="8 9" key="1">
    <citation type="submission" date="2019-07" db="EMBL/GenBank/DDBJ databases">
        <title>De Novo Assembly of kiwifruit Actinidia rufa.</title>
        <authorList>
            <person name="Sugita-Konishi S."/>
            <person name="Sato K."/>
            <person name="Mori E."/>
            <person name="Abe Y."/>
            <person name="Kisaki G."/>
            <person name="Hamano K."/>
            <person name="Suezawa K."/>
            <person name="Otani M."/>
            <person name="Fukuda T."/>
            <person name="Manabe T."/>
            <person name="Gomi K."/>
            <person name="Tabuchi M."/>
            <person name="Akimitsu K."/>
            <person name="Kataoka I."/>
        </authorList>
    </citation>
    <scope>NUCLEOTIDE SEQUENCE [LARGE SCALE GENOMIC DNA]</scope>
    <source>
        <strain evidence="9">cv. Fuchu</strain>
    </source>
</reference>
<keyword evidence="3" id="KW-0238">DNA-binding</keyword>
<gene>
    <name evidence="8" type="ORF">Acr_11g0016460</name>
</gene>
<feature type="compositionally biased region" description="Polar residues" evidence="6">
    <location>
        <begin position="527"/>
        <end position="540"/>
    </location>
</feature>
<proteinExistence type="predicted"/>
<dbReference type="InterPro" id="IPR001739">
    <property type="entry name" value="Methyl_CpG_DNA-bd"/>
</dbReference>
<evidence type="ECO:0000313" key="9">
    <source>
        <dbReference type="Proteomes" id="UP000585474"/>
    </source>
</evidence>
<protein>
    <recommendedName>
        <fullName evidence="7">MBD domain-containing protein</fullName>
    </recommendedName>
</protein>
<evidence type="ECO:0000313" key="8">
    <source>
        <dbReference type="EMBL" id="GFY97340.1"/>
    </source>
</evidence>
<evidence type="ECO:0000256" key="3">
    <source>
        <dbReference type="ARBA" id="ARBA00023125"/>
    </source>
</evidence>
<dbReference type="EMBL" id="BJWL01000011">
    <property type="protein sequence ID" value="GFY97340.1"/>
    <property type="molecule type" value="Genomic_DNA"/>
</dbReference>
<sequence>MAPTFASRPYTPSTSLIAPASAIFIGASLVVGGGASQTDLMGGRGVGVVVASERKGKHEAGVGGEGRRKWWWMVERVAMGFRFEKWKIGASNPSEMVAGKSPDWLPAGWTEHVKVNDGRKVKCYIDPLTGRKFYSKPQVSEYLRTVKDNSSTPQKKKIGLVSVSNPNMGEIIGGETSLKQEGSPNGKTPKRISCASKRKQMGFSKQSLEKVAIETVTPDGLPPGWIKETYYTDPASGYVFFSQQDALCYLETGDFSKCTIKPRKRNGLGFLNEEKFCDRTAFKVAAPSEKRDSAFLARKRDGNAFPRGIIALLRKMRAYRNKSDTNRTHPSQIELNRASSVTNRGKSRTNRSSGGLSKVRGDSGEVESNINEVELDTSELNRGSYSLIGAWAEQIEPNLDGSIGGETSLKLDHPEKGKSLKPTSCGSKRKQTGSSKEPIEEMVVVRVTPDGLPPGWIKEIKIQKKANGTRKDSYYTDPVSGYVFLSQKDALRFVETGDVNICSVKPKKRDELHFLNASPNLGELTGGETSLKQEGSQNVKTPKRKSCVSKHKQMGSAKGSIGKVAIERATPDGLPPGWIKEIKIQKKANGTRKYAYYIDPVSGYVFWSRKDAFRYLETGDVSSCTIKPKKRDGLVLNEGTSLSPNMGELTGGITSPKQEESQNEKQGESQNVITQKPSKRKQMGFTKQSAVKVVIERVTPDGLPPGWIKEIKIQKKANGTRKDTPNMGELTEGKTSLELEGSQNVITPKNTSSASNSKEKPLGITKQSVEKVVIERVTPVGLPPGWIKEIRIQMKENGTRKDPV</sequence>
<feature type="region of interest" description="Disordered" evidence="6">
    <location>
        <begin position="403"/>
        <end position="437"/>
    </location>
</feature>
<feature type="compositionally biased region" description="Basic and acidic residues" evidence="6">
    <location>
        <begin position="409"/>
        <end position="418"/>
    </location>
</feature>
<name>A0A7J0FF57_9ERIC</name>
<dbReference type="GO" id="GO:0003677">
    <property type="term" value="F:DNA binding"/>
    <property type="evidence" value="ECO:0007669"/>
    <property type="project" value="UniProtKB-KW"/>
</dbReference>
<comment type="caution">
    <text evidence="8">The sequence shown here is derived from an EMBL/GenBank/DDBJ whole genome shotgun (WGS) entry which is preliminary data.</text>
</comment>
<dbReference type="AlphaFoldDB" id="A0A7J0FF57"/>
<evidence type="ECO:0000259" key="7">
    <source>
        <dbReference type="PROSITE" id="PS50982"/>
    </source>
</evidence>
<dbReference type="OrthoDB" id="10072024at2759"/>
<organism evidence="8 9">
    <name type="scientific">Actinidia rufa</name>
    <dbReference type="NCBI Taxonomy" id="165716"/>
    <lineage>
        <taxon>Eukaryota</taxon>
        <taxon>Viridiplantae</taxon>
        <taxon>Streptophyta</taxon>
        <taxon>Embryophyta</taxon>
        <taxon>Tracheophyta</taxon>
        <taxon>Spermatophyta</taxon>
        <taxon>Magnoliopsida</taxon>
        <taxon>eudicotyledons</taxon>
        <taxon>Gunneridae</taxon>
        <taxon>Pentapetalae</taxon>
        <taxon>asterids</taxon>
        <taxon>Ericales</taxon>
        <taxon>Actinidiaceae</taxon>
        <taxon>Actinidia</taxon>
    </lineage>
</organism>
<dbReference type="SUPFAM" id="SSF54171">
    <property type="entry name" value="DNA-binding domain"/>
    <property type="match status" value="4"/>
</dbReference>
<evidence type="ECO:0000256" key="6">
    <source>
        <dbReference type="SAM" id="MobiDB-lite"/>
    </source>
</evidence>
<feature type="region of interest" description="Disordered" evidence="6">
    <location>
        <begin position="635"/>
        <end position="685"/>
    </location>
</feature>
<evidence type="ECO:0000256" key="1">
    <source>
        <dbReference type="ARBA" id="ARBA00004123"/>
    </source>
</evidence>
<dbReference type="PANTHER" id="PTHR34067">
    <property type="entry name" value="OS04G0193200 PROTEIN"/>
    <property type="match status" value="1"/>
</dbReference>
<dbReference type="PROSITE" id="PS50982">
    <property type="entry name" value="MBD"/>
    <property type="match status" value="3"/>
</dbReference>
<dbReference type="InterPro" id="IPR038945">
    <property type="entry name" value="MBD13-like"/>
</dbReference>
<comment type="subcellular location">
    <subcellularLocation>
        <location evidence="1">Nucleus</location>
    </subcellularLocation>
</comment>
<keyword evidence="2" id="KW-0805">Transcription regulation</keyword>
<feature type="compositionally biased region" description="Polar residues" evidence="6">
    <location>
        <begin position="328"/>
        <end position="355"/>
    </location>
</feature>
<feature type="region of interest" description="Disordered" evidence="6">
    <location>
        <begin position="525"/>
        <end position="544"/>
    </location>
</feature>
<dbReference type="PANTHER" id="PTHR34067:SF20">
    <property type="entry name" value="OS08G0206700 PROTEIN"/>
    <property type="match status" value="1"/>
</dbReference>